<dbReference type="EMBL" id="LXQA010730130">
    <property type="protein sequence ID" value="MCI68076.1"/>
    <property type="molecule type" value="Genomic_DNA"/>
</dbReference>
<evidence type="ECO:0000313" key="2">
    <source>
        <dbReference type="Proteomes" id="UP000265520"/>
    </source>
</evidence>
<evidence type="ECO:0000313" key="1">
    <source>
        <dbReference type="EMBL" id="MCI68076.1"/>
    </source>
</evidence>
<proteinExistence type="predicted"/>
<accession>A0A392U6P6</accession>
<name>A0A392U6P6_9FABA</name>
<keyword evidence="2" id="KW-1185">Reference proteome</keyword>
<dbReference type="Proteomes" id="UP000265520">
    <property type="component" value="Unassembled WGS sequence"/>
</dbReference>
<protein>
    <submittedName>
        <fullName evidence="1">Neurobeachin-like protein</fullName>
    </submittedName>
</protein>
<comment type="caution">
    <text evidence="1">The sequence shown here is derived from an EMBL/GenBank/DDBJ whole genome shotgun (WGS) entry which is preliminary data.</text>
</comment>
<dbReference type="AlphaFoldDB" id="A0A392U6P6"/>
<sequence length="78" mass="9239">MPEFVGEDPMGWIATAERFFDVQKIYSSDKVQWAFMRMEGVAMLWFQSWCLENLDADWETFTIALMRRFGKRNYGGVV</sequence>
<organism evidence="1 2">
    <name type="scientific">Trifolium medium</name>
    <dbReference type="NCBI Taxonomy" id="97028"/>
    <lineage>
        <taxon>Eukaryota</taxon>
        <taxon>Viridiplantae</taxon>
        <taxon>Streptophyta</taxon>
        <taxon>Embryophyta</taxon>
        <taxon>Tracheophyta</taxon>
        <taxon>Spermatophyta</taxon>
        <taxon>Magnoliopsida</taxon>
        <taxon>eudicotyledons</taxon>
        <taxon>Gunneridae</taxon>
        <taxon>Pentapetalae</taxon>
        <taxon>rosids</taxon>
        <taxon>fabids</taxon>
        <taxon>Fabales</taxon>
        <taxon>Fabaceae</taxon>
        <taxon>Papilionoideae</taxon>
        <taxon>50 kb inversion clade</taxon>
        <taxon>NPAAA clade</taxon>
        <taxon>Hologalegina</taxon>
        <taxon>IRL clade</taxon>
        <taxon>Trifolieae</taxon>
        <taxon>Trifolium</taxon>
    </lineage>
</organism>
<reference evidence="1 2" key="1">
    <citation type="journal article" date="2018" name="Front. Plant Sci.">
        <title>Red Clover (Trifolium pratense) and Zigzag Clover (T. medium) - A Picture of Genomic Similarities and Differences.</title>
        <authorList>
            <person name="Dluhosova J."/>
            <person name="Istvanek J."/>
            <person name="Nedelnik J."/>
            <person name="Repkova J."/>
        </authorList>
    </citation>
    <scope>NUCLEOTIDE SEQUENCE [LARGE SCALE GENOMIC DNA]</scope>
    <source>
        <strain evidence="2">cv. 10/8</strain>
        <tissue evidence="1">Leaf</tissue>
    </source>
</reference>